<dbReference type="EMBL" id="BSUO01000001">
    <property type="protein sequence ID" value="GMA39618.1"/>
    <property type="molecule type" value="Genomic_DNA"/>
</dbReference>
<feature type="compositionally biased region" description="Basic and acidic residues" evidence="1">
    <location>
        <begin position="79"/>
        <end position="88"/>
    </location>
</feature>
<evidence type="ECO:0000313" key="2">
    <source>
        <dbReference type="EMBL" id="GMA39618.1"/>
    </source>
</evidence>
<protein>
    <submittedName>
        <fullName evidence="2">Uncharacterized protein</fullName>
    </submittedName>
</protein>
<name>A0ABQ6ISG6_9MICO</name>
<feature type="region of interest" description="Disordered" evidence="1">
    <location>
        <begin position="17"/>
        <end position="104"/>
    </location>
</feature>
<comment type="caution">
    <text evidence="2">The sequence shown here is derived from an EMBL/GenBank/DDBJ whole genome shotgun (WGS) entry which is preliminary data.</text>
</comment>
<proteinExistence type="predicted"/>
<organism evidence="2 3">
    <name type="scientific">Mobilicoccus caccae</name>
    <dbReference type="NCBI Taxonomy" id="1859295"/>
    <lineage>
        <taxon>Bacteria</taxon>
        <taxon>Bacillati</taxon>
        <taxon>Actinomycetota</taxon>
        <taxon>Actinomycetes</taxon>
        <taxon>Micrococcales</taxon>
        <taxon>Dermatophilaceae</taxon>
        <taxon>Mobilicoccus</taxon>
    </lineage>
</organism>
<dbReference type="Proteomes" id="UP001157126">
    <property type="component" value="Unassembled WGS sequence"/>
</dbReference>
<evidence type="ECO:0000313" key="3">
    <source>
        <dbReference type="Proteomes" id="UP001157126"/>
    </source>
</evidence>
<sequence>MRITRDDDVGLGAALTDLDQEGAQAGGEVQRDLPSGGLDLRDRAGGPPGQDTGQGEVGEPDVVGTDGEGDQPRLLADGLDLRGQDILDGRSPAGPVVEVQSEGS</sequence>
<gene>
    <name evidence="2" type="ORF">GCM10025883_16630</name>
</gene>
<keyword evidence="3" id="KW-1185">Reference proteome</keyword>
<evidence type="ECO:0000256" key="1">
    <source>
        <dbReference type="SAM" id="MobiDB-lite"/>
    </source>
</evidence>
<accession>A0ABQ6ISG6</accession>
<reference evidence="3" key="1">
    <citation type="journal article" date="2019" name="Int. J. Syst. Evol. Microbiol.">
        <title>The Global Catalogue of Microorganisms (GCM) 10K type strain sequencing project: providing services to taxonomists for standard genome sequencing and annotation.</title>
        <authorList>
            <consortium name="The Broad Institute Genomics Platform"/>
            <consortium name="The Broad Institute Genome Sequencing Center for Infectious Disease"/>
            <person name="Wu L."/>
            <person name="Ma J."/>
        </authorList>
    </citation>
    <scope>NUCLEOTIDE SEQUENCE [LARGE SCALE GENOMIC DNA]</scope>
    <source>
        <strain evidence="3">NBRC 113072</strain>
    </source>
</reference>